<name>A0A212IGS5_9ENTR</name>
<protein>
    <submittedName>
        <fullName evidence="2">Uncharacterized protein</fullName>
    </submittedName>
</protein>
<proteinExistence type="predicted"/>
<organism evidence="2">
    <name type="scientific">uncultured Citrobacter sp</name>
    <dbReference type="NCBI Taxonomy" id="200446"/>
    <lineage>
        <taxon>Bacteria</taxon>
        <taxon>Pseudomonadati</taxon>
        <taxon>Pseudomonadota</taxon>
        <taxon>Gammaproteobacteria</taxon>
        <taxon>Enterobacterales</taxon>
        <taxon>Enterobacteriaceae</taxon>
        <taxon>Citrobacter</taxon>
        <taxon>environmental samples</taxon>
    </lineage>
</organism>
<accession>A0A212IGS5</accession>
<dbReference type="EMBL" id="FLUA01000047">
    <property type="protein sequence ID" value="SBV65924.1"/>
    <property type="molecule type" value="Genomic_DNA"/>
</dbReference>
<evidence type="ECO:0000313" key="2">
    <source>
        <dbReference type="EMBL" id="SBV65924.1"/>
    </source>
</evidence>
<gene>
    <name evidence="2" type="ORF">KL86CIT2_480042</name>
    <name evidence="1" type="ORF">KM92CIT3_200124</name>
</gene>
<sequence length="48" mass="5597">MFELRHENETRYSLVLETCQPNAQYRTETGFCFLLRASFGAFCADSSR</sequence>
<reference evidence="2" key="1">
    <citation type="submission" date="2016-04" db="EMBL/GenBank/DDBJ databases">
        <authorList>
            <person name="Evans L.H."/>
            <person name="Alamgir A."/>
            <person name="Owens N."/>
            <person name="Weber N.D."/>
            <person name="Virtaneva K."/>
            <person name="Barbian K."/>
            <person name="Babar A."/>
            <person name="Rosenke K."/>
        </authorList>
    </citation>
    <scope>NUCLEOTIDE SEQUENCE</scope>
    <source>
        <strain evidence="2">86-2</strain>
        <strain evidence="1">92-3</strain>
    </source>
</reference>
<dbReference type="AlphaFoldDB" id="A0A212IGS5"/>
<evidence type="ECO:0000313" key="1">
    <source>
        <dbReference type="EMBL" id="SBV62421.1"/>
    </source>
</evidence>
<dbReference type="EMBL" id="FLUB01000013">
    <property type="protein sequence ID" value="SBV62421.1"/>
    <property type="molecule type" value="Genomic_DNA"/>
</dbReference>